<proteinExistence type="predicted"/>
<protein>
    <submittedName>
        <fullName evidence="2">Uncharacterized protein</fullName>
    </submittedName>
</protein>
<feature type="transmembrane region" description="Helical" evidence="1">
    <location>
        <begin position="27"/>
        <end position="44"/>
    </location>
</feature>
<organism evidence="2 3">
    <name type="scientific">Xenorhabdus poinarii G6</name>
    <dbReference type="NCBI Taxonomy" id="1354304"/>
    <lineage>
        <taxon>Bacteria</taxon>
        <taxon>Pseudomonadati</taxon>
        <taxon>Pseudomonadota</taxon>
        <taxon>Gammaproteobacteria</taxon>
        <taxon>Enterobacterales</taxon>
        <taxon>Morganellaceae</taxon>
        <taxon>Xenorhabdus</taxon>
    </lineage>
</organism>
<keyword evidence="1" id="KW-0812">Transmembrane</keyword>
<evidence type="ECO:0000256" key="1">
    <source>
        <dbReference type="SAM" id="Phobius"/>
    </source>
</evidence>
<dbReference type="KEGG" id="xpo:XPG1_1352"/>
<dbReference type="AlphaFoldDB" id="A0A068R123"/>
<dbReference type="HOGENOM" id="CLU_3067755_0_0_6"/>
<keyword evidence="1" id="KW-1133">Transmembrane helix</keyword>
<sequence length="53" mass="6126">MLTMSLDSINIANQHDNLKYESGIPDMLAIFFFIKCFSIDFFVLQQKINLVVV</sequence>
<keyword evidence="1" id="KW-0472">Membrane</keyword>
<dbReference type="Proteomes" id="UP000032735">
    <property type="component" value="Chromosome"/>
</dbReference>
<accession>A0A068R123</accession>
<reference evidence="2 3" key="1">
    <citation type="submission" date="2013-07" db="EMBL/GenBank/DDBJ databases">
        <authorList>
            <person name="Genoscope - CEA"/>
        </authorList>
    </citation>
    <scope>NUCLEOTIDE SEQUENCE [LARGE SCALE GENOMIC DNA]</scope>
    <source>
        <strain evidence="2 3">G6</strain>
    </source>
</reference>
<evidence type="ECO:0000313" key="3">
    <source>
        <dbReference type="Proteomes" id="UP000032735"/>
    </source>
</evidence>
<evidence type="ECO:0000313" key="2">
    <source>
        <dbReference type="EMBL" id="CDG21007.1"/>
    </source>
</evidence>
<dbReference type="EMBL" id="FO704551">
    <property type="protein sequence ID" value="CDG21007.1"/>
    <property type="molecule type" value="Genomic_DNA"/>
</dbReference>
<keyword evidence="3" id="KW-1185">Reference proteome</keyword>
<gene>
    <name evidence="2" type="ORF">XPG1_1352</name>
</gene>
<name>A0A068R123_9GAMM</name>